<dbReference type="GO" id="GO:0008999">
    <property type="term" value="F:protein-N-terminal-alanine acetyltransferase activity"/>
    <property type="evidence" value="ECO:0007669"/>
    <property type="project" value="TreeGrafter"/>
</dbReference>
<sequence length="167" mass="19243">MLIRTERLVLKTPSHTDIKAFMEIRNSEGYLCFNPMPKVDEETGLHELKEQVTDGSLTGIFYSDELIGMISLHPDNLRYRINSMNISYALHPEHEGKGYMTEALCSMIDYLFNHIQCEIIVARVFACNSKSKRLIEQLGFQQEGFIHRAVRGNGDVVHDDYIFALMR</sequence>
<dbReference type="InterPro" id="IPR016181">
    <property type="entry name" value="Acyl_CoA_acyltransferase"/>
</dbReference>
<evidence type="ECO:0000259" key="4">
    <source>
        <dbReference type="PROSITE" id="PS51186"/>
    </source>
</evidence>
<gene>
    <name evidence="5" type="ORF">ERX55_10655</name>
</gene>
<keyword evidence="1 5" id="KW-0808">Transferase</keyword>
<keyword evidence="2" id="KW-0012">Acyltransferase</keyword>
<dbReference type="AlphaFoldDB" id="A0A4R6BVM3"/>
<dbReference type="EMBL" id="SCWF01000016">
    <property type="protein sequence ID" value="TDM12459.1"/>
    <property type="molecule type" value="Genomic_DNA"/>
</dbReference>
<evidence type="ECO:0000256" key="1">
    <source>
        <dbReference type="ARBA" id="ARBA00022679"/>
    </source>
</evidence>
<comment type="caution">
    <text evidence="5">The sequence shown here is derived from an EMBL/GenBank/DDBJ whole genome shotgun (WGS) entry which is preliminary data.</text>
</comment>
<protein>
    <submittedName>
        <fullName evidence="5">N-acetyltransferase</fullName>
    </submittedName>
</protein>
<keyword evidence="6" id="KW-1185">Reference proteome</keyword>
<proteinExistence type="inferred from homology"/>
<accession>A0A4R6BVM3</accession>
<dbReference type="PANTHER" id="PTHR43792">
    <property type="entry name" value="GNAT FAMILY, PUTATIVE (AFU_ORTHOLOGUE AFUA_3G00765)-RELATED-RELATED"/>
    <property type="match status" value="1"/>
</dbReference>
<evidence type="ECO:0000313" key="6">
    <source>
        <dbReference type="Proteomes" id="UP000294843"/>
    </source>
</evidence>
<organism evidence="5 6">
    <name type="scientific">Macrococcus bovicus</name>
    <dbReference type="NCBI Taxonomy" id="69968"/>
    <lineage>
        <taxon>Bacteria</taxon>
        <taxon>Bacillati</taxon>
        <taxon>Bacillota</taxon>
        <taxon>Bacilli</taxon>
        <taxon>Bacillales</taxon>
        <taxon>Staphylococcaceae</taxon>
        <taxon>Macrococcus</taxon>
    </lineage>
</organism>
<comment type="similarity">
    <text evidence="3">Belongs to the acetyltransferase family. RimJ subfamily.</text>
</comment>
<reference evidence="5 6" key="1">
    <citation type="submission" date="2019-01" db="EMBL/GenBank/DDBJ databases">
        <title>Draft genome sequences of the type strains of six Macrococcus species.</title>
        <authorList>
            <person name="Mazhar S."/>
            <person name="Altermann E."/>
            <person name="Hill C."/>
            <person name="Mcauliffe O."/>
        </authorList>
    </citation>
    <scope>NUCLEOTIDE SEQUENCE [LARGE SCALE GENOMIC DNA]</scope>
    <source>
        <strain evidence="5 6">ATCC 51825</strain>
    </source>
</reference>
<dbReference type="OrthoDB" id="9798081at2"/>
<evidence type="ECO:0000256" key="3">
    <source>
        <dbReference type="ARBA" id="ARBA00038502"/>
    </source>
</evidence>
<dbReference type="Proteomes" id="UP000294843">
    <property type="component" value="Unassembled WGS sequence"/>
</dbReference>
<dbReference type="SUPFAM" id="SSF55729">
    <property type="entry name" value="Acyl-CoA N-acyltransferases (Nat)"/>
    <property type="match status" value="1"/>
</dbReference>
<dbReference type="InterPro" id="IPR051531">
    <property type="entry name" value="N-acetyltransferase"/>
</dbReference>
<evidence type="ECO:0000256" key="2">
    <source>
        <dbReference type="ARBA" id="ARBA00023315"/>
    </source>
</evidence>
<name>A0A4R6BVM3_9STAP</name>
<dbReference type="Gene3D" id="3.40.630.30">
    <property type="match status" value="1"/>
</dbReference>
<dbReference type="PROSITE" id="PS51186">
    <property type="entry name" value="GNAT"/>
    <property type="match status" value="1"/>
</dbReference>
<evidence type="ECO:0000313" key="5">
    <source>
        <dbReference type="EMBL" id="TDM12459.1"/>
    </source>
</evidence>
<dbReference type="GO" id="GO:0005737">
    <property type="term" value="C:cytoplasm"/>
    <property type="evidence" value="ECO:0007669"/>
    <property type="project" value="TreeGrafter"/>
</dbReference>
<dbReference type="InterPro" id="IPR000182">
    <property type="entry name" value="GNAT_dom"/>
</dbReference>
<dbReference type="PANTHER" id="PTHR43792:SF8">
    <property type="entry name" value="[RIBOSOMAL PROTEIN US5]-ALANINE N-ACETYLTRANSFERASE"/>
    <property type="match status" value="1"/>
</dbReference>
<feature type="domain" description="N-acetyltransferase" evidence="4">
    <location>
        <begin position="8"/>
        <end position="167"/>
    </location>
</feature>
<dbReference type="Pfam" id="PF13302">
    <property type="entry name" value="Acetyltransf_3"/>
    <property type="match status" value="1"/>
</dbReference>
<dbReference type="RefSeq" id="WP_133452575.1">
    <property type="nucleotide sequence ID" value="NZ_SCWF01000016.1"/>
</dbReference>